<name>A0A433XYZ5_9BACL</name>
<evidence type="ECO:0000313" key="6">
    <source>
        <dbReference type="EMBL" id="RUT40324.1"/>
    </source>
</evidence>
<keyword evidence="1" id="KW-0805">Transcription regulation</keyword>
<evidence type="ECO:0000256" key="3">
    <source>
        <dbReference type="ARBA" id="ARBA00023163"/>
    </source>
</evidence>
<keyword evidence="2 4" id="KW-0238">DNA-binding</keyword>
<feature type="DNA-binding region" description="H-T-H motif" evidence="4">
    <location>
        <begin position="27"/>
        <end position="46"/>
    </location>
</feature>
<dbReference type="EMBL" id="RZNY01000038">
    <property type="protein sequence ID" value="RUT40324.1"/>
    <property type="molecule type" value="Genomic_DNA"/>
</dbReference>
<dbReference type="RefSeq" id="WP_127194823.1">
    <property type="nucleotide sequence ID" value="NZ_RZNY01000038.1"/>
</dbReference>
<dbReference type="GO" id="GO:0000976">
    <property type="term" value="F:transcription cis-regulatory region binding"/>
    <property type="evidence" value="ECO:0007669"/>
    <property type="project" value="TreeGrafter"/>
</dbReference>
<dbReference type="InterPro" id="IPR036271">
    <property type="entry name" value="Tet_transcr_reg_TetR-rel_C_sf"/>
</dbReference>
<comment type="caution">
    <text evidence="6">The sequence shown here is derived from an EMBL/GenBank/DDBJ whole genome shotgun (WGS) entry which is preliminary data.</text>
</comment>
<dbReference type="PANTHER" id="PTHR30055">
    <property type="entry name" value="HTH-TYPE TRANSCRIPTIONAL REGULATOR RUTR"/>
    <property type="match status" value="1"/>
</dbReference>
<dbReference type="InterPro" id="IPR009057">
    <property type="entry name" value="Homeodomain-like_sf"/>
</dbReference>
<proteinExistence type="predicted"/>
<dbReference type="SUPFAM" id="SSF48498">
    <property type="entry name" value="Tetracyclin repressor-like, C-terminal domain"/>
    <property type="match status" value="1"/>
</dbReference>
<dbReference type="SUPFAM" id="SSF46689">
    <property type="entry name" value="Homeodomain-like"/>
    <property type="match status" value="1"/>
</dbReference>
<dbReference type="GO" id="GO:0003700">
    <property type="term" value="F:DNA-binding transcription factor activity"/>
    <property type="evidence" value="ECO:0007669"/>
    <property type="project" value="TreeGrafter"/>
</dbReference>
<dbReference type="PRINTS" id="PR00455">
    <property type="entry name" value="HTHTETR"/>
</dbReference>
<protein>
    <submittedName>
        <fullName evidence="6">TetR/AcrR family transcriptional regulator</fullName>
    </submittedName>
</protein>
<keyword evidence="7" id="KW-1185">Reference proteome</keyword>
<evidence type="ECO:0000256" key="1">
    <source>
        <dbReference type="ARBA" id="ARBA00023015"/>
    </source>
</evidence>
<evidence type="ECO:0000256" key="2">
    <source>
        <dbReference type="ARBA" id="ARBA00023125"/>
    </source>
</evidence>
<dbReference type="PROSITE" id="PS50977">
    <property type="entry name" value="HTH_TETR_2"/>
    <property type="match status" value="1"/>
</dbReference>
<keyword evidence="3" id="KW-0804">Transcription</keyword>
<dbReference type="InterPro" id="IPR041479">
    <property type="entry name" value="TetR_CgmR_C"/>
</dbReference>
<dbReference type="OrthoDB" id="9806334at2"/>
<feature type="domain" description="HTH tetR-type" evidence="5">
    <location>
        <begin position="4"/>
        <end position="64"/>
    </location>
</feature>
<dbReference type="PANTHER" id="PTHR30055:SF234">
    <property type="entry name" value="HTH-TYPE TRANSCRIPTIONAL REGULATOR BETI"/>
    <property type="match status" value="1"/>
</dbReference>
<dbReference type="Proteomes" id="UP000279446">
    <property type="component" value="Unassembled WGS sequence"/>
</dbReference>
<dbReference type="Pfam" id="PF00440">
    <property type="entry name" value="TetR_N"/>
    <property type="match status" value="1"/>
</dbReference>
<sequence length="179" mass="20213">MRSNSKRKDLITAAAFIVDQFGMQKLTLEAVAKQAGVSKGGLLHHFPNKDALIKGMIDKYSENFINGVRGKVSIDQESRGKWHRAYLEATINDVEASNGLVTSYIAALYTDPRLISKLESDYRELHEIMNQDGLDPIKSTIIKIAIDGLWYSEIFNIGKLDNELKKEVITRLKEMINEN</sequence>
<dbReference type="Gene3D" id="1.10.357.10">
    <property type="entry name" value="Tetracycline Repressor, domain 2"/>
    <property type="match status" value="1"/>
</dbReference>
<reference evidence="6 7" key="1">
    <citation type="submission" date="2018-12" db="EMBL/GenBank/DDBJ databases">
        <authorList>
            <person name="Sun L."/>
            <person name="Chen Z."/>
        </authorList>
    </citation>
    <scope>NUCLEOTIDE SEQUENCE [LARGE SCALE GENOMIC DNA]</scope>
    <source>
        <strain evidence="6 7">DSM 15890</strain>
    </source>
</reference>
<organism evidence="6 7">
    <name type="scientific">Paenibacillus anaericanus</name>
    <dbReference type="NCBI Taxonomy" id="170367"/>
    <lineage>
        <taxon>Bacteria</taxon>
        <taxon>Bacillati</taxon>
        <taxon>Bacillota</taxon>
        <taxon>Bacilli</taxon>
        <taxon>Bacillales</taxon>
        <taxon>Paenibacillaceae</taxon>
        <taxon>Paenibacillus</taxon>
    </lineage>
</organism>
<accession>A0A433XYZ5</accession>
<gene>
    <name evidence="6" type="ORF">EJP82_25215</name>
</gene>
<dbReference type="Pfam" id="PF17937">
    <property type="entry name" value="TetR_C_28"/>
    <property type="match status" value="1"/>
</dbReference>
<dbReference type="InterPro" id="IPR001647">
    <property type="entry name" value="HTH_TetR"/>
</dbReference>
<evidence type="ECO:0000256" key="4">
    <source>
        <dbReference type="PROSITE-ProRule" id="PRU00335"/>
    </source>
</evidence>
<evidence type="ECO:0000313" key="7">
    <source>
        <dbReference type="Proteomes" id="UP000279446"/>
    </source>
</evidence>
<dbReference type="InterPro" id="IPR050109">
    <property type="entry name" value="HTH-type_TetR-like_transc_reg"/>
</dbReference>
<dbReference type="AlphaFoldDB" id="A0A433XYZ5"/>
<evidence type="ECO:0000259" key="5">
    <source>
        <dbReference type="PROSITE" id="PS50977"/>
    </source>
</evidence>